<dbReference type="Proteomes" id="UP000244090">
    <property type="component" value="Unassembled WGS sequence"/>
</dbReference>
<evidence type="ECO:0000313" key="1">
    <source>
        <dbReference type="EMBL" id="PTX61413.1"/>
    </source>
</evidence>
<name>A0A2T6BZB8_9FLAO</name>
<gene>
    <name evidence="1" type="ORF">C8N46_10456</name>
</gene>
<comment type="caution">
    <text evidence="1">The sequence shown here is derived from an EMBL/GenBank/DDBJ whole genome shotgun (WGS) entry which is preliminary data.</text>
</comment>
<sequence length="54" mass="6290">MEKQPLRVQLLTQKGESFQIKLPHLDIPVTVDREIYQRMCKDPNYQFSNAALAS</sequence>
<dbReference type="EMBL" id="QBKT01000004">
    <property type="protein sequence ID" value="PTX61413.1"/>
    <property type="molecule type" value="Genomic_DNA"/>
</dbReference>
<proteinExistence type="predicted"/>
<accession>A0A2T6BZB8</accession>
<dbReference type="OrthoDB" id="1451930at2"/>
<protein>
    <submittedName>
        <fullName evidence="1">Uncharacterized protein</fullName>
    </submittedName>
</protein>
<keyword evidence="2" id="KW-1185">Reference proteome</keyword>
<organism evidence="1 2">
    <name type="scientific">Kordia periserrulae</name>
    <dbReference type="NCBI Taxonomy" id="701523"/>
    <lineage>
        <taxon>Bacteria</taxon>
        <taxon>Pseudomonadati</taxon>
        <taxon>Bacteroidota</taxon>
        <taxon>Flavobacteriia</taxon>
        <taxon>Flavobacteriales</taxon>
        <taxon>Flavobacteriaceae</taxon>
        <taxon>Kordia</taxon>
    </lineage>
</organism>
<dbReference type="AlphaFoldDB" id="A0A2T6BZB8"/>
<reference evidence="1 2" key="1">
    <citation type="submission" date="2018-04" db="EMBL/GenBank/DDBJ databases">
        <title>Genomic Encyclopedia of Archaeal and Bacterial Type Strains, Phase II (KMG-II): from individual species to whole genera.</title>
        <authorList>
            <person name="Goeker M."/>
        </authorList>
    </citation>
    <scope>NUCLEOTIDE SEQUENCE [LARGE SCALE GENOMIC DNA]</scope>
    <source>
        <strain evidence="1 2">DSM 25731</strain>
    </source>
</reference>
<evidence type="ECO:0000313" key="2">
    <source>
        <dbReference type="Proteomes" id="UP000244090"/>
    </source>
</evidence>
<dbReference type="RefSeq" id="WP_158269123.1">
    <property type="nucleotide sequence ID" value="NZ_QBKT01000004.1"/>
</dbReference>